<dbReference type="PANTHER" id="PTHR21240:SF28">
    <property type="entry name" value="ISO-OROTATE DECARBOXYLASE (EUROFUNG)"/>
    <property type="match status" value="1"/>
</dbReference>
<evidence type="ECO:0000256" key="1">
    <source>
        <dbReference type="ARBA" id="ARBA00023239"/>
    </source>
</evidence>
<dbReference type="GO" id="GO:0016787">
    <property type="term" value="F:hydrolase activity"/>
    <property type="evidence" value="ECO:0007669"/>
    <property type="project" value="UniProtKB-KW"/>
</dbReference>
<keyword evidence="1" id="KW-0456">Lyase</keyword>
<keyword evidence="4" id="KW-1185">Reference proteome</keyword>
<dbReference type="GO" id="GO:0005737">
    <property type="term" value="C:cytoplasm"/>
    <property type="evidence" value="ECO:0007669"/>
    <property type="project" value="TreeGrafter"/>
</dbReference>
<dbReference type="RefSeq" id="WP_012120351.1">
    <property type="nucleotide sequence ID" value="NC_009767.1"/>
</dbReference>
<dbReference type="AlphaFoldDB" id="A7NKA6"/>
<dbReference type="SUPFAM" id="SSF51556">
    <property type="entry name" value="Metallo-dependent hydrolases"/>
    <property type="match status" value="1"/>
</dbReference>
<organism evidence="3 4">
    <name type="scientific">Roseiflexus castenholzii (strain DSM 13941 / HLO8)</name>
    <dbReference type="NCBI Taxonomy" id="383372"/>
    <lineage>
        <taxon>Bacteria</taxon>
        <taxon>Bacillati</taxon>
        <taxon>Chloroflexota</taxon>
        <taxon>Chloroflexia</taxon>
        <taxon>Chloroflexales</taxon>
        <taxon>Roseiflexineae</taxon>
        <taxon>Roseiflexaceae</taxon>
        <taxon>Roseiflexus</taxon>
    </lineage>
</organism>
<accession>A7NKA6</accession>
<dbReference type="GO" id="GO:0016831">
    <property type="term" value="F:carboxy-lyase activity"/>
    <property type="evidence" value="ECO:0007669"/>
    <property type="project" value="InterPro"/>
</dbReference>
<dbReference type="Gene3D" id="1.10.3910.10">
    <property type="entry name" value="SP0561-like"/>
    <property type="match status" value="1"/>
</dbReference>
<keyword evidence="3" id="KW-0378">Hydrolase</keyword>
<evidence type="ECO:0000313" key="3">
    <source>
        <dbReference type="EMBL" id="ABU57926.1"/>
    </source>
</evidence>
<dbReference type="Proteomes" id="UP000000263">
    <property type="component" value="Chromosome"/>
</dbReference>
<name>A7NKA6_ROSCS</name>
<dbReference type="Pfam" id="PF04909">
    <property type="entry name" value="Amidohydro_2"/>
    <property type="match status" value="1"/>
</dbReference>
<dbReference type="InterPro" id="IPR006680">
    <property type="entry name" value="Amidohydro-rel"/>
</dbReference>
<dbReference type="KEGG" id="rca:Rcas_1835"/>
<dbReference type="HOGENOM" id="CLU_044590_6_1_0"/>
<reference evidence="3 4" key="1">
    <citation type="submission" date="2007-08" db="EMBL/GenBank/DDBJ databases">
        <title>Complete sequence of Roseiflexus castenholzii DSM 13941.</title>
        <authorList>
            <consortium name="US DOE Joint Genome Institute"/>
            <person name="Copeland A."/>
            <person name="Lucas S."/>
            <person name="Lapidus A."/>
            <person name="Barry K."/>
            <person name="Glavina del Rio T."/>
            <person name="Dalin E."/>
            <person name="Tice H."/>
            <person name="Pitluck S."/>
            <person name="Thompson L.S."/>
            <person name="Brettin T."/>
            <person name="Bruce D."/>
            <person name="Detter J.C."/>
            <person name="Han C."/>
            <person name="Tapia R."/>
            <person name="Schmutz J."/>
            <person name="Larimer F."/>
            <person name="Land M."/>
            <person name="Hauser L."/>
            <person name="Kyrpides N."/>
            <person name="Mikhailova N."/>
            <person name="Bryant D.A."/>
            <person name="Hanada S."/>
            <person name="Tsukatani Y."/>
            <person name="Richardson P."/>
        </authorList>
    </citation>
    <scope>NUCLEOTIDE SEQUENCE [LARGE SCALE GENOMIC DNA]</scope>
    <source>
        <strain evidence="4">DSM 13941 / HLO8</strain>
    </source>
</reference>
<sequence length="381" mass="42206">MHFQPPEAFAYLADAAEREPYWAMLLGLHAETRQTATSADEGRVLADMDRAGIDRAVIQGEYYRQHESCVAANDRALALYRRHPERFLVFAIVQPTDHRALDEVRRCAAAGAAGIGELNPYAQGFTLDSPAFLRLAETCIDLGLPILLHVNEPVGRYYPGKAVTPLAQYYDLALRFPELTIILAHWGGGLFFYELMPSVRQALRNVWYDTAASPLLYPTADIFAVALRCVHPRKILFGSDYPLPLFPRVSREPDLSAFLNDIMALDIAPDIRDDLLGYNSARLLGLMTSEEAPALESSRRSNVLPLPRYPITAAMSVAAIAAAWSSTRAVLEAYGIPWETVEAPLWEPLRQAAAARGIGPERLKRLLADLNAAVQHESETP</sequence>
<evidence type="ECO:0000313" key="4">
    <source>
        <dbReference type="Proteomes" id="UP000000263"/>
    </source>
</evidence>
<gene>
    <name evidence="3" type="ordered locus">Rcas_1835</name>
</gene>
<evidence type="ECO:0000259" key="2">
    <source>
        <dbReference type="Pfam" id="PF04909"/>
    </source>
</evidence>
<dbReference type="PANTHER" id="PTHR21240">
    <property type="entry name" value="2-AMINO-3-CARBOXYLMUCONATE-6-SEMIALDEHYDE DECARBOXYLASE"/>
    <property type="match status" value="1"/>
</dbReference>
<dbReference type="STRING" id="383372.Rcas_1835"/>
<dbReference type="eggNOG" id="COG2159">
    <property type="taxonomic scope" value="Bacteria"/>
</dbReference>
<feature type="domain" description="Amidohydrolase-related" evidence="2">
    <location>
        <begin position="47"/>
        <end position="286"/>
    </location>
</feature>
<dbReference type="InterPro" id="IPR032465">
    <property type="entry name" value="ACMSD"/>
</dbReference>
<dbReference type="GO" id="GO:0019748">
    <property type="term" value="P:secondary metabolic process"/>
    <property type="evidence" value="ECO:0007669"/>
    <property type="project" value="TreeGrafter"/>
</dbReference>
<proteinExistence type="predicted"/>
<dbReference type="InterPro" id="IPR032466">
    <property type="entry name" value="Metal_Hydrolase"/>
</dbReference>
<dbReference type="Gene3D" id="3.20.20.140">
    <property type="entry name" value="Metal-dependent hydrolases"/>
    <property type="match status" value="1"/>
</dbReference>
<dbReference type="EMBL" id="CP000804">
    <property type="protein sequence ID" value="ABU57926.1"/>
    <property type="molecule type" value="Genomic_DNA"/>
</dbReference>
<dbReference type="InterPro" id="IPR038062">
    <property type="entry name" value="ScdA-like_N_sf"/>
</dbReference>
<protein>
    <submittedName>
        <fullName evidence="3">Amidohydrolase 2</fullName>
    </submittedName>
</protein>